<dbReference type="OrthoDB" id="9816400at2"/>
<dbReference type="AlphaFoldDB" id="A0A4Q8M103"/>
<evidence type="ECO:0000259" key="4">
    <source>
        <dbReference type="Pfam" id="PF25023"/>
    </source>
</evidence>
<dbReference type="Proteomes" id="UP000294164">
    <property type="component" value="Unassembled WGS sequence"/>
</dbReference>
<feature type="region of interest" description="Disordered" evidence="2">
    <location>
        <begin position="218"/>
        <end position="274"/>
    </location>
</feature>
<dbReference type="InterPro" id="IPR050708">
    <property type="entry name" value="T6SS_VgrG/RHS"/>
</dbReference>
<feature type="signal peptide" evidence="3">
    <location>
        <begin position="1"/>
        <end position="26"/>
    </location>
</feature>
<feature type="chain" id="PRO_5020433223" description="Teneurin-like YD-shell domain-containing protein" evidence="3">
    <location>
        <begin position="27"/>
        <end position="293"/>
    </location>
</feature>
<protein>
    <recommendedName>
        <fullName evidence="4">Teneurin-like YD-shell domain-containing protein</fullName>
    </recommendedName>
</protein>
<evidence type="ECO:0000313" key="6">
    <source>
        <dbReference type="Proteomes" id="UP000294164"/>
    </source>
</evidence>
<proteinExistence type="predicted"/>
<keyword evidence="1" id="KW-0677">Repeat</keyword>
<dbReference type="Pfam" id="PF25023">
    <property type="entry name" value="TEN_YD-shell"/>
    <property type="match status" value="1"/>
</dbReference>
<dbReference type="PANTHER" id="PTHR32305:SF15">
    <property type="entry name" value="PROTEIN RHSA-RELATED"/>
    <property type="match status" value="1"/>
</dbReference>
<keyword evidence="3" id="KW-0732">Signal</keyword>
<organism evidence="5 6">
    <name type="scientific">Pseudoxanthomonas winnipegensis</name>
    <dbReference type="NCBI Taxonomy" id="2480810"/>
    <lineage>
        <taxon>Bacteria</taxon>
        <taxon>Pseudomonadati</taxon>
        <taxon>Pseudomonadota</taxon>
        <taxon>Gammaproteobacteria</taxon>
        <taxon>Lysobacterales</taxon>
        <taxon>Lysobacteraceae</taxon>
        <taxon>Pseudoxanthomonas</taxon>
    </lineage>
</organism>
<dbReference type="InterPro" id="IPR056823">
    <property type="entry name" value="TEN-like_YD-shell"/>
</dbReference>
<evidence type="ECO:0000256" key="3">
    <source>
        <dbReference type="SAM" id="SignalP"/>
    </source>
</evidence>
<dbReference type="EMBL" id="SHMG01000011">
    <property type="protein sequence ID" value="TAA38882.1"/>
    <property type="molecule type" value="Genomic_DNA"/>
</dbReference>
<name>A0A4Q8M103_9GAMM</name>
<accession>A0A4Q8M103</accession>
<dbReference type="Gene3D" id="2.180.10.10">
    <property type="entry name" value="RHS repeat-associated core"/>
    <property type="match status" value="1"/>
</dbReference>
<feature type="region of interest" description="Disordered" evidence="2">
    <location>
        <begin position="183"/>
        <end position="205"/>
    </location>
</feature>
<feature type="domain" description="Teneurin-like YD-shell" evidence="4">
    <location>
        <begin position="22"/>
        <end position="125"/>
    </location>
</feature>
<reference evidence="5 6" key="1">
    <citation type="submission" date="2019-02" db="EMBL/GenBank/DDBJ databases">
        <title>WGS of Pseudoxanthomonas species novum from clinical isolates.</title>
        <authorList>
            <person name="Bernier A.-M."/>
            <person name="Bernard K."/>
            <person name="Vachon A."/>
        </authorList>
    </citation>
    <scope>NUCLEOTIDE SEQUENCE [LARGE SCALE GENOMIC DNA]</scope>
    <source>
        <strain evidence="5 6">NML130969</strain>
    </source>
</reference>
<dbReference type="PANTHER" id="PTHR32305">
    <property type="match status" value="1"/>
</dbReference>
<feature type="compositionally biased region" description="Basic and acidic residues" evidence="2">
    <location>
        <begin position="233"/>
        <end position="274"/>
    </location>
</feature>
<dbReference type="InterPro" id="IPR022385">
    <property type="entry name" value="Rhs_assc_core"/>
</dbReference>
<evidence type="ECO:0000256" key="2">
    <source>
        <dbReference type="SAM" id="MobiDB-lite"/>
    </source>
</evidence>
<evidence type="ECO:0000313" key="5">
    <source>
        <dbReference type="EMBL" id="TAA38882.1"/>
    </source>
</evidence>
<sequence length="293" mass="31862">MEEDDMVRLFSCFFMAAMFLVAQAQAQTVEYIHTDALGTPVAVTDANRNVIERSEYSPYGVLLNRGDTDGPGYTGHVQDAATGLSYMQQRYYDPTLGRFLSVDPVTAYNDPVAAFNRYWYANNNPYRFTDPDGRAVQCDGQHCWGVSHSLIGHIMDRMIIQEIILSRATQDAINNIHMAEAESGGNGAGAGHSAPGSSQPVTPGAVDLVDDLAGQESKGRIEAGEGKILPGMGDKKFDPDTGTHDKVAISRDNADGTKTEVHADRNRLTGETENVKIKQQGENCRQARGCGEQ</sequence>
<evidence type="ECO:0000256" key="1">
    <source>
        <dbReference type="ARBA" id="ARBA00022737"/>
    </source>
</evidence>
<comment type="caution">
    <text evidence="5">The sequence shown here is derived from an EMBL/GenBank/DDBJ whole genome shotgun (WGS) entry which is preliminary data.</text>
</comment>
<gene>
    <name evidence="5" type="ORF">EA655_15965</name>
</gene>
<dbReference type="NCBIfam" id="TIGR03696">
    <property type="entry name" value="Rhs_assc_core"/>
    <property type="match status" value="1"/>
</dbReference>